<accession>A0A5M6DS31</accession>
<organism evidence="7 8">
    <name type="scientific">Adhaeribacter rhizoryzae</name>
    <dbReference type="NCBI Taxonomy" id="2607907"/>
    <lineage>
        <taxon>Bacteria</taxon>
        <taxon>Pseudomonadati</taxon>
        <taxon>Bacteroidota</taxon>
        <taxon>Cytophagia</taxon>
        <taxon>Cytophagales</taxon>
        <taxon>Hymenobacteraceae</taxon>
        <taxon>Adhaeribacter</taxon>
    </lineage>
</organism>
<dbReference type="Pfam" id="PF05154">
    <property type="entry name" value="TM2"/>
    <property type="match status" value="1"/>
</dbReference>
<evidence type="ECO:0000256" key="2">
    <source>
        <dbReference type="ARBA" id="ARBA00022692"/>
    </source>
</evidence>
<keyword evidence="8" id="KW-1185">Reference proteome</keyword>
<dbReference type="RefSeq" id="WP_150086025.1">
    <property type="nucleotide sequence ID" value="NZ_VWSF01000001.1"/>
</dbReference>
<protein>
    <submittedName>
        <fullName evidence="7">TM2 domain-containing protein</fullName>
    </submittedName>
</protein>
<keyword evidence="3 5" id="KW-1133">Transmembrane helix</keyword>
<evidence type="ECO:0000313" key="7">
    <source>
        <dbReference type="EMBL" id="KAA5549029.1"/>
    </source>
</evidence>
<reference evidence="7 8" key="1">
    <citation type="submission" date="2019-09" db="EMBL/GenBank/DDBJ databases">
        <title>Genome sequence and assembly of Adhaeribacter sp.</title>
        <authorList>
            <person name="Chhetri G."/>
        </authorList>
    </citation>
    <scope>NUCLEOTIDE SEQUENCE [LARGE SCALE GENOMIC DNA]</scope>
    <source>
        <strain evidence="7 8">DK36</strain>
    </source>
</reference>
<feature type="transmembrane region" description="Helical" evidence="5">
    <location>
        <begin position="72"/>
        <end position="92"/>
    </location>
</feature>
<dbReference type="InterPro" id="IPR007829">
    <property type="entry name" value="TM2"/>
</dbReference>
<dbReference type="Proteomes" id="UP000323426">
    <property type="component" value="Unassembled WGS sequence"/>
</dbReference>
<evidence type="ECO:0000256" key="5">
    <source>
        <dbReference type="SAM" id="Phobius"/>
    </source>
</evidence>
<comment type="subcellular location">
    <subcellularLocation>
        <location evidence="1">Membrane</location>
        <topology evidence="1">Multi-pass membrane protein</topology>
    </subcellularLocation>
</comment>
<evidence type="ECO:0000256" key="1">
    <source>
        <dbReference type="ARBA" id="ARBA00004141"/>
    </source>
</evidence>
<keyword evidence="2 5" id="KW-0812">Transmembrane</keyword>
<dbReference type="EMBL" id="VWSF01000001">
    <property type="protein sequence ID" value="KAA5549029.1"/>
    <property type="molecule type" value="Genomic_DNA"/>
</dbReference>
<proteinExistence type="predicted"/>
<evidence type="ECO:0000313" key="8">
    <source>
        <dbReference type="Proteomes" id="UP000323426"/>
    </source>
</evidence>
<keyword evidence="4 5" id="KW-0472">Membrane</keyword>
<gene>
    <name evidence="7" type="ORF">F0145_00035</name>
</gene>
<evidence type="ECO:0000256" key="3">
    <source>
        <dbReference type="ARBA" id="ARBA00022989"/>
    </source>
</evidence>
<name>A0A5M6DS31_9BACT</name>
<feature type="domain" description="TM2" evidence="6">
    <location>
        <begin position="49"/>
        <end position="92"/>
    </location>
</feature>
<feature type="transmembrane region" description="Helical" evidence="5">
    <location>
        <begin position="46"/>
        <end position="66"/>
    </location>
</feature>
<dbReference type="GO" id="GO:0016020">
    <property type="term" value="C:membrane"/>
    <property type="evidence" value="ECO:0007669"/>
    <property type="project" value="UniProtKB-SubCell"/>
</dbReference>
<evidence type="ECO:0000256" key="4">
    <source>
        <dbReference type="ARBA" id="ARBA00023136"/>
    </source>
</evidence>
<dbReference type="AlphaFoldDB" id="A0A5M6DS31"/>
<comment type="caution">
    <text evidence="7">The sequence shown here is derived from an EMBL/GenBank/DDBJ whole genome shotgun (WGS) entry which is preliminary data.</text>
</comment>
<sequence length="124" mass="13688">MANVFNFMPELEPDEMAFVQSVMQNMNDAQAQQFTNIYRSRRKDPMLILITAAIGFFGAAGIHRFITGSIGLGVVYLLTAGFCFIGTIVDVINYKRITFKYNAKEAQRAAALVGGLYNGGPGFY</sequence>
<evidence type="ECO:0000259" key="6">
    <source>
        <dbReference type="Pfam" id="PF05154"/>
    </source>
</evidence>